<organism evidence="2">
    <name type="scientific">Staphylococcus schleiferi</name>
    <dbReference type="NCBI Taxonomy" id="1295"/>
    <lineage>
        <taxon>Bacteria</taxon>
        <taxon>Bacillati</taxon>
        <taxon>Bacillota</taxon>
        <taxon>Bacilli</taxon>
        <taxon>Bacillales</taxon>
        <taxon>Staphylococcaceae</taxon>
        <taxon>Staphylococcus</taxon>
    </lineage>
</organism>
<accession>A0A7Z7QY38</accession>
<dbReference type="AlphaFoldDB" id="A0A7Z7QY38"/>
<dbReference type="EMBL" id="UHEF01000003">
    <property type="protein sequence ID" value="SUN31106.1"/>
    <property type="molecule type" value="Genomic_DNA"/>
</dbReference>
<comment type="caution">
    <text evidence="2">The sequence shown here is derived from an EMBL/GenBank/DDBJ whole genome shotgun (WGS) entry which is preliminary data.</text>
</comment>
<evidence type="ECO:0000256" key="1">
    <source>
        <dbReference type="SAM" id="MobiDB-lite"/>
    </source>
</evidence>
<protein>
    <submittedName>
        <fullName evidence="2">Cell division-like FtsZ-interacting protein</fullName>
    </submittedName>
</protein>
<keyword evidence="2" id="KW-0132">Cell division</keyword>
<keyword evidence="2" id="KW-0131">Cell cycle</keyword>
<dbReference type="GO" id="GO:0051301">
    <property type="term" value="P:cell division"/>
    <property type="evidence" value="ECO:0007669"/>
    <property type="project" value="UniProtKB-KW"/>
</dbReference>
<name>A0A7Z7QY38_STASC</name>
<gene>
    <name evidence="2" type="primary">sepF_2</name>
    <name evidence="2" type="ORF">NCTC12218_03722</name>
</gene>
<evidence type="ECO:0000313" key="2">
    <source>
        <dbReference type="EMBL" id="SUN31106.1"/>
    </source>
</evidence>
<sequence length="68" mass="7861">MSHLALKDLFSGFFVIDDEEEVEVPDKQQQVNEAPAKEQSQQTTKQNAIKSVPQKICIKIYNNVRRKE</sequence>
<feature type="region of interest" description="Disordered" evidence="1">
    <location>
        <begin position="24"/>
        <end position="46"/>
    </location>
</feature>
<proteinExistence type="predicted"/>
<reference evidence="2" key="1">
    <citation type="submission" date="2018-06" db="EMBL/GenBank/DDBJ databases">
        <authorList>
            <consortium name="Pathogen Informatics"/>
            <person name="Doyle S."/>
        </authorList>
    </citation>
    <scope>NUCLEOTIDE SEQUENCE [LARGE SCALE GENOMIC DNA]</scope>
    <source>
        <strain evidence="2">NCTC12218</strain>
    </source>
</reference>